<name>N1PHD3_DOTSN</name>
<feature type="compositionally biased region" description="Low complexity" evidence="1">
    <location>
        <begin position="1"/>
        <end position="18"/>
    </location>
</feature>
<protein>
    <recommendedName>
        <fullName evidence="4">SnoaL-like domain-containing protein</fullName>
    </recommendedName>
</protein>
<evidence type="ECO:0000313" key="2">
    <source>
        <dbReference type="EMBL" id="EME41767.1"/>
    </source>
</evidence>
<proteinExistence type="predicted"/>
<dbReference type="Proteomes" id="UP000016933">
    <property type="component" value="Unassembled WGS sequence"/>
</dbReference>
<reference evidence="3" key="1">
    <citation type="journal article" date="2012" name="PLoS Genet.">
        <title>The genomes of the fungal plant pathogens Cladosporium fulvum and Dothistroma septosporum reveal adaptation to different hosts and lifestyles but also signatures of common ancestry.</title>
        <authorList>
            <person name="de Wit P.J.G.M."/>
            <person name="van der Burgt A."/>
            <person name="Oekmen B."/>
            <person name="Stergiopoulos I."/>
            <person name="Abd-Elsalam K.A."/>
            <person name="Aerts A.L."/>
            <person name="Bahkali A.H."/>
            <person name="Beenen H.G."/>
            <person name="Chettri P."/>
            <person name="Cox M.P."/>
            <person name="Datema E."/>
            <person name="de Vries R.P."/>
            <person name="Dhillon B."/>
            <person name="Ganley A.R."/>
            <person name="Griffiths S.A."/>
            <person name="Guo Y."/>
            <person name="Hamelin R.C."/>
            <person name="Henrissat B."/>
            <person name="Kabir M.S."/>
            <person name="Jashni M.K."/>
            <person name="Kema G."/>
            <person name="Klaubauf S."/>
            <person name="Lapidus A."/>
            <person name="Levasseur A."/>
            <person name="Lindquist E."/>
            <person name="Mehrabi R."/>
            <person name="Ohm R.A."/>
            <person name="Owen T.J."/>
            <person name="Salamov A."/>
            <person name="Schwelm A."/>
            <person name="Schijlen E."/>
            <person name="Sun H."/>
            <person name="van den Burg H.A."/>
            <person name="van Ham R.C.H.J."/>
            <person name="Zhang S."/>
            <person name="Goodwin S.B."/>
            <person name="Grigoriev I.V."/>
            <person name="Collemare J."/>
            <person name="Bradshaw R.E."/>
        </authorList>
    </citation>
    <scope>NUCLEOTIDE SEQUENCE [LARGE SCALE GENOMIC DNA]</scope>
    <source>
        <strain evidence="3">NZE10 / CBS 128990</strain>
    </source>
</reference>
<organism evidence="2 3">
    <name type="scientific">Dothistroma septosporum (strain NZE10 / CBS 128990)</name>
    <name type="common">Red band needle blight fungus</name>
    <name type="synonym">Mycosphaerella pini</name>
    <dbReference type="NCBI Taxonomy" id="675120"/>
    <lineage>
        <taxon>Eukaryota</taxon>
        <taxon>Fungi</taxon>
        <taxon>Dikarya</taxon>
        <taxon>Ascomycota</taxon>
        <taxon>Pezizomycotina</taxon>
        <taxon>Dothideomycetes</taxon>
        <taxon>Dothideomycetidae</taxon>
        <taxon>Mycosphaerellales</taxon>
        <taxon>Mycosphaerellaceae</taxon>
        <taxon>Dothistroma</taxon>
    </lineage>
</organism>
<dbReference type="OMA" id="TEITGMP"/>
<evidence type="ECO:0000256" key="1">
    <source>
        <dbReference type="SAM" id="MobiDB-lite"/>
    </source>
</evidence>
<gene>
    <name evidence="2" type="ORF">DOTSEDRAFT_37097</name>
</gene>
<dbReference type="EMBL" id="KB446542">
    <property type="protein sequence ID" value="EME41767.1"/>
    <property type="molecule type" value="Genomic_DNA"/>
</dbReference>
<sequence length="163" mass="18124">MSTSSSGPSPASTATAAADLTDGEGGLQTRSTSSKLEAFCWHFLDRMNTRDFVCADLRNHFATNFTAAAPGQRPTSSVDELLRNRARYELVSKFPGFHLDYIGATTELDEETAEIQVITEITGMPPGVRRQALNVFRWQKYKSQGGQWLCWDFTFMLHHPTGS</sequence>
<reference evidence="2 3" key="2">
    <citation type="journal article" date="2012" name="PLoS Pathog.">
        <title>Diverse lifestyles and strategies of plant pathogenesis encoded in the genomes of eighteen Dothideomycetes fungi.</title>
        <authorList>
            <person name="Ohm R.A."/>
            <person name="Feau N."/>
            <person name="Henrissat B."/>
            <person name="Schoch C.L."/>
            <person name="Horwitz B.A."/>
            <person name="Barry K.W."/>
            <person name="Condon B.J."/>
            <person name="Copeland A.C."/>
            <person name="Dhillon B."/>
            <person name="Glaser F."/>
            <person name="Hesse C.N."/>
            <person name="Kosti I."/>
            <person name="LaButti K."/>
            <person name="Lindquist E.A."/>
            <person name="Lucas S."/>
            <person name="Salamov A.A."/>
            <person name="Bradshaw R.E."/>
            <person name="Ciuffetti L."/>
            <person name="Hamelin R.C."/>
            <person name="Kema G.H.J."/>
            <person name="Lawrence C."/>
            <person name="Scott J.A."/>
            <person name="Spatafora J.W."/>
            <person name="Turgeon B.G."/>
            <person name="de Wit P.J.G.M."/>
            <person name="Zhong S."/>
            <person name="Goodwin S.B."/>
            <person name="Grigoriev I.V."/>
        </authorList>
    </citation>
    <scope>NUCLEOTIDE SEQUENCE [LARGE SCALE GENOMIC DNA]</scope>
    <source>
        <strain evidence="3">NZE10 / CBS 128990</strain>
    </source>
</reference>
<feature type="region of interest" description="Disordered" evidence="1">
    <location>
        <begin position="1"/>
        <end position="29"/>
    </location>
</feature>
<dbReference type="AlphaFoldDB" id="N1PHD3"/>
<evidence type="ECO:0000313" key="3">
    <source>
        <dbReference type="Proteomes" id="UP000016933"/>
    </source>
</evidence>
<evidence type="ECO:0008006" key="4">
    <source>
        <dbReference type="Google" id="ProtNLM"/>
    </source>
</evidence>
<accession>N1PHD3</accession>
<keyword evidence="3" id="KW-1185">Reference proteome</keyword>
<dbReference type="eggNOG" id="ENOG502RHK4">
    <property type="taxonomic scope" value="Eukaryota"/>
</dbReference>
<dbReference type="OrthoDB" id="2213137at2759"/>
<dbReference type="HOGENOM" id="CLU_1627008_0_0_1"/>